<dbReference type="Pfam" id="PF13673">
    <property type="entry name" value="Acetyltransf_10"/>
    <property type="match status" value="1"/>
</dbReference>
<dbReference type="PROSITE" id="PS51186">
    <property type="entry name" value="GNAT"/>
    <property type="match status" value="1"/>
</dbReference>
<dbReference type="SUPFAM" id="SSF55729">
    <property type="entry name" value="Acyl-CoA N-acyltransferases (Nat)"/>
    <property type="match status" value="1"/>
</dbReference>
<evidence type="ECO:0000313" key="2">
    <source>
        <dbReference type="EMBL" id="GHE92371.1"/>
    </source>
</evidence>
<reference evidence="2" key="2">
    <citation type="submission" date="2020-09" db="EMBL/GenBank/DDBJ databases">
        <authorList>
            <person name="Sun Q."/>
            <person name="Ohkuma M."/>
        </authorList>
    </citation>
    <scope>NUCLEOTIDE SEQUENCE</scope>
    <source>
        <strain evidence="2">JCM 4477</strain>
    </source>
</reference>
<dbReference type="Gene3D" id="3.40.630.30">
    <property type="match status" value="1"/>
</dbReference>
<organism evidence="2 3">
    <name type="scientific">Streptomyces fumanus</name>
    <dbReference type="NCBI Taxonomy" id="67302"/>
    <lineage>
        <taxon>Bacteria</taxon>
        <taxon>Bacillati</taxon>
        <taxon>Actinomycetota</taxon>
        <taxon>Actinomycetes</taxon>
        <taxon>Kitasatosporales</taxon>
        <taxon>Streptomycetaceae</taxon>
        <taxon>Streptomyces</taxon>
    </lineage>
</organism>
<protein>
    <submittedName>
        <fullName evidence="2">N-acetyltransferase</fullName>
    </submittedName>
</protein>
<name>A0A919AAR3_9ACTN</name>
<keyword evidence="3" id="KW-1185">Reference proteome</keyword>
<dbReference type="InterPro" id="IPR016181">
    <property type="entry name" value="Acyl_CoA_acyltransferase"/>
</dbReference>
<dbReference type="CDD" id="cd04301">
    <property type="entry name" value="NAT_SF"/>
    <property type="match status" value="1"/>
</dbReference>
<comment type="caution">
    <text evidence="2">The sequence shown here is derived from an EMBL/GenBank/DDBJ whole genome shotgun (WGS) entry which is preliminary data.</text>
</comment>
<dbReference type="InterPro" id="IPR052523">
    <property type="entry name" value="Trichothecene_AcTrans"/>
</dbReference>
<accession>A0A919AAR3</accession>
<dbReference type="InterPro" id="IPR000182">
    <property type="entry name" value="GNAT_dom"/>
</dbReference>
<evidence type="ECO:0000313" key="3">
    <source>
        <dbReference type="Proteomes" id="UP000630718"/>
    </source>
</evidence>
<evidence type="ECO:0000259" key="1">
    <source>
        <dbReference type="PROSITE" id="PS51186"/>
    </source>
</evidence>
<reference evidence="2" key="1">
    <citation type="journal article" date="2014" name="Int. J. Syst. Evol. Microbiol.">
        <title>Complete genome sequence of Corynebacterium casei LMG S-19264T (=DSM 44701T), isolated from a smear-ripened cheese.</title>
        <authorList>
            <consortium name="US DOE Joint Genome Institute (JGI-PGF)"/>
            <person name="Walter F."/>
            <person name="Albersmeier A."/>
            <person name="Kalinowski J."/>
            <person name="Ruckert C."/>
        </authorList>
    </citation>
    <scope>NUCLEOTIDE SEQUENCE</scope>
    <source>
        <strain evidence="2">JCM 4477</strain>
    </source>
</reference>
<dbReference type="GO" id="GO:0016747">
    <property type="term" value="F:acyltransferase activity, transferring groups other than amino-acyl groups"/>
    <property type="evidence" value="ECO:0007669"/>
    <property type="project" value="InterPro"/>
</dbReference>
<dbReference type="AlphaFoldDB" id="A0A919AAR3"/>
<proteinExistence type="predicted"/>
<dbReference type="Proteomes" id="UP000630718">
    <property type="component" value="Unassembled WGS sequence"/>
</dbReference>
<sequence length="215" mass="23556">MPPTQGPFRMRIATSADIDAIVRTLTTAFFNDPLWAPAFPDTERRAEQSAAMWRLYATSALRHHWTFVSDHAEATAVWIPPGRSELTSEEAAGLPDLLRQVAGQDVAETIMKMNDQFAAARPQRPHFYLTLLAVHDQHRGQGLGMSLLAESLAHIDALELPAYLESSNPANIQRYESVGFVPQEEVVVATGQVVTTMWRPAAGSSPGDGPVDRPA</sequence>
<dbReference type="EMBL" id="BNBI01000003">
    <property type="protein sequence ID" value="GHE92371.1"/>
    <property type="molecule type" value="Genomic_DNA"/>
</dbReference>
<gene>
    <name evidence="2" type="ORF">GCM10018772_15040</name>
</gene>
<dbReference type="PANTHER" id="PTHR42791:SF1">
    <property type="entry name" value="N-ACETYLTRANSFERASE DOMAIN-CONTAINING PROTEIN"/>
    <property type="match status" value="1"/>
</dbReference>
<feature type="domain" description="N-acetyltransferase" evidence="1">
    <location>
        <begin position="51"/>
        <end position="202"/>
    </location>
</feature>
<dbReference type="PANTHER" id="PTHR42791">
    <property type="entry name" value="GNAT FAMILY ACETYLTRANSFERASE"/>
    <property type="match status" value="1"/>
</dbReference>